<organism evidence="2">
    <name type="scientific">Ananas comosus var. bracteatus</name>
    <name type="common">red pineapple</name>
    <dbReference type="NCBI Taxonomy" id="296719"/>
    <lineage>
        <taxon>Eukaryota</taxon>
        <taxon>Viridiplantae</taxon>
        <taxon>Streptophyta</taxon>
        <taxon>Embryophyta</taxon>
        <taxon>Tracheophyta</taxon>
        <taxon>Spermatophyta</taxon>
        <taxon>Magnoliopsida</taxon>
        <taxon>Liliopsida</taxon>
        <taxon>Poales</taxon>
        <taxon>Bromeliaceae</taxon>
        <taxon>Bromelioideae</taxon>
        <taxon>Ananas</taxon>
    </lineage>
</organism>
<protein>
    <recommendedName>
        <fullName evidence="1">Tf2-1-like SH3-like domain-containing protein</fullName>
    </recommendedName>
</protein>
<accession>A0A6V7PLU0</accession>
<dbReference type="InterPro" id="IPR056924">
    <property type="entry name" value="SH3_Tf2-1"/>
</dbReference>
<feature type="domain" description="Tf2-1-like SH3-like" evidence="1">
    <location>
        <begin position="255"/>
        <end position="283"/>
    </location>
</feature>
<sequence>MDLVKLRHDDWTFETLTTLACHLCSFAHTCEGCSLQIGTPELAYVTYDCSCGIEKPTGSGGIDSFLEWKCWSYHRHLGGTSQTTLVQTPYMRRHMARLGALPGGPPPVSRRDIRVRALFDTVPDHTLDIREYCPSCPVRVGDWIMPVDLLVLRKLGDFDVALGMDWLTKYYATVDCKNRTVTFREPGQTEVVFCGCRSSLFAMTISSSRARQLISRGCVAYLASVVLRGVDDTLRIEDIPVVREFQDEFLAELPGPVAYQLALPPNLSGVHNVFHVSVLRKYVFDPTHVLDSTPLELRDDLSFEELPVRILAREVRKLRNRDIPYVKVLWSNHGKREAT</sequence>
<evidence type="ECO:0000259" key="1">
    <source>
        <dbReference type="Pfam" id="PF24626"/>
    </source>
</evidence>
<dbReference type="Gene3D" id="2.40.70.10">
    <property type="entry name" value="Acid Proteases"/>
    <property type="match status" value="1"/>
</dbReference>
<dbReference type="PANTHER" id="PTHR46148">
    <property type="entry name" value="CHROMO DOMAIN-CONTAINING PROTEIN"/>
    <property type="match status" value="1"/>
</dbReference>
<dbReference type="PANTHER" id="PTHR46148:SF60">
    <property type="entry name" value="CHROMO DOMAIN-CONTAINING PROTEIN"/>
    <property type="match status" value="1"/>
</dbReference>
<proteinExistence type="predicted"/>
<dbReference type="InterPro" id="IPR021109">
    <property type="entry name" value="Peptidase_aspartic_dom_sf"/>
</dbReference>
<evidence type="ECO:0000313" key="2">
    <source>
        <dbReference type="EMBL" id="CAD1831628.1"/>
    </source>
</evidence>
<gene>
    <name evidence="2" type="ORF">CB5_LOCUS14839</name>
</gene>
<dbReference type="Pfam" id="PF24626">
    <property type="entry name" value="SH3_Tf2-1"/>
    <property type="match status" value="1"/>
</dbReference>
<dbReference type="AlphaFoldDB" id="A0A6V7PLU0"/>
<name>A0A6V7PLU0_ANACO</name>
<reference evidence="2" key="1">
    <citation type="submission" date="2020-07" db="EMBL/GenBank/DDBJ databases">
        <authorList>
            <person name="Lin J."/>
        </authorList>
    </citation>
    <scope>NUCLEOTIDE SEQUENCE</scope>
</reference>
<dbReference type="Pfam" id="PF08284">
    <property type="entry name" value="RVP_2"/>
    <property type="match status" value="1"/>
</dbReference>
<dbReference type="EMBL" id="LR862149">
    <property type="protein sequence ID" value="CAD1831628.1"/>
    <property type="molecule type" value="Genomic_DNA"/>
</dbReference>